<dbReference type="Gramene" id="KZM87133">
    <property type="protein sequence ID" value="KZM87133"/>
    <property type="gene ID" value="DCAR_024267"/>
</dbReference>
<dbReference type="OMA" id="INDYVFF"/>
<dbReference type="KEGG" id="dcr:108196199"/>
<proteinExistence type="predicted"/>
<sequence>MDSTPIPNEGNQEVRIDVVERLKSSMTKELATLANDSYTVCIYRVSEKFRKSKEEAYTPRVVSIGPLHHGKSHLQAMEAYKLRYLENFISKFGIGIDKLVTYAYKREDQVRGCYEDASKFESEEFCKMILLDGIFVVQLFVKNLIHMRDPGDMLFENLWMASDLMHDMLLLENQLPLNFIVGLYEFMDGTRVQQKSFYDLSLDYFKTVGNTTKLKSTFDCERSRHLVEFLVILHRPTSNKQPLPLGTGKCEYTRSASKLHAAGVHFSVGTGELFEVSFDIKGGGLKLPRITVNEKTETFFRNLIAYEQCGHYEKYITSYVIFMDSLINTAEDVELLVSNKIIENLLGEDQQVADLFNNLHKEVIEEQRDFYFADICNELNAYSKDYIHEWKSSWFKWRLILKDDYFSNPWSFVAFMAASAVIVLTVIQTVCSLVGL</sequence>
<dbReference type="EMBL" id="CP093349">
    <property type="protein sequence ID" value="WOH08597.1"/>
    <property type="molecule type" value="Genomic_DNA"/>
</dbReference>
<dbReference type="PANTHER" id="PTHR31170">
    <property type="entry name" value="BNAC04G53230D PROTEIN"/>
    <property type="match status" value="1"/>
</dbReference>
<reference evidence="1" key="2">
    <citation type="submission" date="2022-03" db="EMBL/GenBank/DDBJ databases">
        <title>Draft title - Genomic analysis of global carrot germplasm unveils the trajectory of domestication and the origin of high carotenoid orange carrot.</title>
        <authorList>
            <person name="Iorizzo M."/>
            <person name="Ellison S."/>
            <person name="Senalik D."/>
            <person name="Macko-Podgorni A."/>
            <person name="Grzebelus D."/>
            <person name="Bostan H."/>
            <person name="Rolling W."/>
            <person name="Curaba J."/>
            <person name="Simon P."/>
        </authorList>
    </citation>
    <scope>NUCLEOTIDE SEQUENCE</scope>
    <source>
        <tissue evidence="1">Leaf</tissue>
    </source>
</reference>
<gene>
    <name evidence="1" type="ORF">DCAR_0728041</name>
</gene>
<evidence type="ECO:0000313" key="1">
    <source>
        <dbReference type="EMBL" id="WOH08597.1"/>
    </source>
</evidence>
<dbReference type="Pfam" id="PF03140">
    <property type="entry name" value="DUF247"/>
    <property type="match status" value="1"/>
</dbReference>
<dbReference type="AlphaFoldDB" id="A0A161X3W4"/>
<name>A0A161X3W4_DAUCS</name>
<protein>
    <submittedName>
        <fullName evidence="1">Uncharacterized protein</fullName>
    </submittedName>
</protein>
<keyword evidence="2" id="KW-1185">Reference proteome</keyword>
<accession>A0A161X3W4</accession>
<dbReference type="InterPro" id="IPR004158">
    <property type="entry name" value="DUF247_pln"/>
</dbReference>
<dbReference type="OrthoDB" id="1639532at2759"/>
<evidence type="ECO:0000313" key="2">
    <source>
        <dbReference type="Proteomes" id="UP000077755"/>
    </source>
</evidence>
<dbReference type="PANTHER" id="PTHR31170:SF20">
    <property type="entry name" value="DUF247 DOMAIN PROTEIN"/>
    <property type="match status" value="1"/>
</dbReference>
<organism evidence="1 2">
    <name type="scientific">Daucus carota subsp. sativus</name>
    <name type="common">Carrot</name>
    <dbReference type="NCBI Taxonomy" id="79200"/>
    <lineage>
        <taxon>Eukaryota</taxon>
        <taxon>Viridiplantae</taxon>
        <taxon>Streptophyta</taxon>
        <taxon>Embryophyta</taxon>
        <taxon>Tracheophyta</taxon>
        <taxon>Spermatophyta</taxon>
        <taxon>Magnoliopsida</taxon>
        <taxon>eudicotyledons</taxon>
        <taxon>Gunneridae</taxon>
        <taxon>Pentapetalae</taxon>
        <taxon>asterids</taxon>
        <taxon>campanulids</taxon>
        <taxon>Apiales</taxon>
        <taxon>Apiaceae</taxon>
        <taxon>Apioideae</taxon>
        <taxon>Scandiceae</taxon>
        <taxon>Daucinae</taxon>
        <taxon>Daucus</taxon>
        <taxon>Daucus sect. Daucus</taxon>
    </lineage>
</organism>
<reference evidence="1" key="1">
    <citation type="journal article" date="2016" name="Nat. Genet.">
        <title>A high-quality carrot genome assembly provides new insights into carotenoid accumulation and asterid genome evolution.</title>
        <authorList>
            <person name="Iorizzo M."/>
            <person name="Ellison S."/>
            <person name="Senalik D."/>
            <person name="Zeng P."/>
            <person name="Satapoomin P."/>
            <person name="Huang J."/>
            <person name="Bowman M."/>
            <person name="Iovene M."/>
            <person name="Sanseverino W."/>
            <person name="Cavagnaro P."/>
            <person name="Yildiz M."/>
            <person name="Macko-Podgorni A."/>
            <person name="Moranska E."/>
            <person name="Grzebelus E."/>
            <person name="Grzebelus D."/>
            <person name="Ashrafi H."/>
            <person name="Zheng Z."/>
            <person name="Cheng S."/>
            <person name="Spooner D."/>
            <person name="Van Deynze A."/>
            <person name="Simon P."/>
        </authorList>
    </citation>
    <scope>NUCLEOTIDE SEQUENCE</scope>
    <source>
        <tissue evidence="1">Leaf</tissue>
    </source>
</reference>
<dbReference type="Proteomes" id="UP000077755">
    <property type="component" value="Chromosome 7"/>
</dbReference>